<dbReference type="EMBL" id="JR045754">
    <property type="protein sequence ID" value="AEY60046.1"/>
    <property type="molecule type" value="mRNA"/>
</dbReference>
<dbReference type="InterPro" id="IPR024072">
    <property type="entry name" value="DHFR-like_dom_sf"/>
</dbReference>
<dbReference type="SUPFAM" id="SSF53597">
    <property type="entry name" value="Dihydrofolate reductase-like"/>
    <property type="match status" value="1"/>
</dbReference>
<accession>V9IHQ9</accession>
<organism evidence="1">
    <name type="scientific">Apis cerana</name>
    <name type="common">Indian honeybee</name>
    <dbReference type="NCBI Taxonomy" id="7461"/>
    <lineage>
        <taxon>Eukaryota</taxon>
        <taxon>Metazoa</taxon>
        <taxon>Ecdysozoa</taxon>
        <taxon>Arthropoda</taxon>
        <taxon>Hexapoda</taxon>
        <taxon>Insecta</taxon>
        <taxon>Pterygota</taxon>
        <taxon>Neoptera</taxon>
        <taxon>Endopterygota</taxon>
        <taxon>Hymenoptera</taxon>
        <taxon>Apocrita</taxon>
        <taxon>Aculeata</taxon>
        <taxon>Apoidea</taxon>
        <taxon>Anthophila</taxon>
        <taxon>Apidae</taxon>
        <taxon>Apis</taxon>
    </lineage>
</organism>
<reference evidence="1" key="1">
    <citation type="submission" date="2011-11" db="EMBL/GenBank/DDBJ databases">
        <title>Decoding the brain transcriptome of the Eastern honeybee (Apis cerana) based on pyrosequencing.</title>
        <authorList>
            <person name="Sun L."/>
            <person name="Zheng H."/>
            <person name="Wang Y."/>
            <person name="Xie X."/>
            <person name="Zhu Y."/>
            <person name="Gu W."/>
            <person name="Wang S."/>
        </authorList>
    </citation>
    <scope>NUCLEOTIDE SEQUENCE</scope>
    <source>
        <tissue evidence="1">Brain</tissue>
    </source>
</reference>
<dbReference type="AlphaFoldDB" id="V9IHQ9"/>
<evidence type="ECO:0000313" key="1">
    <source>
        <dbReference type="EMBL" id="AEY60046.1"/>
    </source>
</evidence>
<sequence>MRKIINIIRKSLKIFRDYGNDVIVCKSIPHAFEVIEKIKDRIENIWVMGGSSVYKVRCLYKINENFFNYNLNLIAGSNGISKFLSIIFDKNKKNIFECDTFFPTIPNDFVLTE</sequence>
<gene>
    <name evidence="1" type="ORF">ACCB06975</name>
</gene>
<dbReference type="Gene3D" id="3.40.430.10">
    <property type="entry name" value="Dihydrofolate Reductase, subunit A"/>
    <property type="match status" value="1"/>
</dbReference>
<protein>
    <submittedName>
        <fullName evidence="1">Dihydrofolate reductase</fullName>
    </submittedName>
</protein>
<proteinExistence type="evidence at transcript level"/>
<name>V9IHQ9_APICE</name>